<gene>
    <name evidence="2" type="ORF">DAT39_021239</name>
</gene>
<feature type="transmembrane region" description="Helical" evidence="1">
    <location>
        <begin position="26"/>
        <end position="42"/>
    </location>
</feature>
<evidence type="ECO:0000313" key="3">
    <source>
        <dbReference type="Proteomes" id="UP000727407"/>
    </source>
</evidence>
<keyword evidence="1" id="KW-0472">Membrane</keyword>
<name>A0A8J4TXJ7_CLAMG</name>
<proteinExistence type="predicted"/>
<reference evidence="2" key="1">
    <citation type="submission" date="2020-07" db="EMBL/GenBank/DDBJ databases">
        <title>Clarias magur genome sequencing, assembly and annotation.</title>
        <authorList>
            <person name="Kushwaha B."/>
            <person name="Kumar R."/>
            <person name="Das P."/>
            <person name="Joshi C.G."/>
            <person name="Kumar D."/>
            <person name="Nagpure N.S."/>
            <person name="Pandey M."/>
            <person name="Agarwal S."/>
            <person name="Srivastava S."/>
            <person name="Singh M."/>
            <person name="Sahoo L."/>
            <person name="Jayasankar P."/>
            <person name="Meher P.K."/>
            <person name="Koringa P.G."/>
            <person name="Iquebal M.A."/>
            <person name="Das S.P."/>
            <person name="Bit A."/>
            <person name="Patnaik S."/>
            <person name="Patel N."/>
            <person name="Shah T.M."/>
            <person name="Hinsu A."/>
            <person name="Jena J.K."/>
        </authorList>
    </citation>
    <scope>NUCLEOTIDE SEQUENCE</scope>
    <source>
        <strain evidence="2">CIFAMagur01</strain>
        <tissue evidence="2">Testis</tissue>
    </source>
</reference>
<dbReference type="AlphaFoldDB" id="A0A8J4TXJ7"/>
<organism evidence="2 3">
    <name type="scientific">Clarias magur</name>
    <name type="common">Asian catfish</name>
    <name type="synonym">Macropteronotus magur</name>
    <dbReference type="NCBI Taxonomy" id="1594786"/>
    <lineage>
        <taxon>Eukaryota</taxon>
        <taxon>Metazoa</taxon>
        <taxon>Chordata</taxon>
        <taxon>Craniata</taxon>
        <taxon>Vertebrata</taxon>
        <taxon>Euteleostomi</taxon>
        <taxon>Actinopterygii</taxon>
        <taxon>Neopterygii</taxon>
        <taxon>Teleostei</taxon>
        <taxon>Ostariophysi</taxon>
        <taxon>Siluriformes</taxon>
        <taxon>Clariidae</taxon>
        <taxon>Clarias</taxon>
    </lineage>
</organism>
<dbReference type="Proteomes" id="UP000727407">
    <property type="component" value="Unassembled WGS sequence"/>
</dbReference>
<dbReference type="EMBL" id="QNUK01000871">
    <property type="protein sequence ID" value="KAF5889062.1"/>
    <property type="molecule type" value="Genomic_DNA"/>
</dbReference>
<evidence type="ECO:0000313" key="2">
    <source>
        <dbReference type="EMBL" id="KAF5889062.1"/>
    </source>
</evidence>
<keyword evidence="1" id="KW-0812">Transmembrane</keyword>
<keyword evidence="3" id="KW-1185">Reference proteome</keyword>
<accession>A0A8J4TXJ7</accession>
<evidence type="ECO:0000256" key="1">
    <source>
        <dbReference type="SAM" id="Phobius"/>
    </source>
</evidence>
<feature type="non-terminal residue" evidence="2">
    <location>
        <position position="1"/>
    </location>
</feature>
<sequence>YGGKVSSLGAARIVCHPVSTARRGSLSLYFISTSSGCFLALGKKQLKFNNRAAETKNK</sequence>
<comment type="caution">
    <text evidence="2">The sequence shown here is derived from an EMBL/GenBank/DDBJ whole genome shotgun (WGS) entry which is preliminary data.</text>
</comment>
<protein>
    <submittedName>
        <fullName evidence="2">Uncharacterized protein</fullName>
    </submittedName>
</protein>
<feature type="non-terminal residue" evidence="2">
    <location>
        <position position="58"/>
    </location>
</feature>
<keyword evidence="1" id="KW-1133">Transmembrane helix</keyword>